<protein>
    <submittedName>
        <fullName evidence="2">Reverse transcriptase domain-containing protein</fullName>
    </submittedName>
</protein>
<proteinExistence type="predicted"/>
<dbReference type="Proteomes" id="UP000035680">
    <property type="component" value="Unassembled WGS sequence"/>
</dbReference>
<dbReference type="AlphaFoldDB" id="A0A0K0FZ98"/>
<keyword evidence="1" id="KW-1185">Reference proteome</keyword>
<evidence type="ECO:0000313" key="1">
    <source>
        <dbReference type="Proteomes" id="UP000035680"/>
    </source>
</evidence>
<organism evidence="1 2">
    <name type="scientific">Strongyloides venezuelensis</name>
    <name type="common">Threadworm</name>
    <dbReference type="NCBI Taxonomy" id="75913"/>
    <lineage>
        <taxon>Eukaryota</taxon>
        <taxon>Metazoa</taxon>
        <taxon>Ecdysozoa</taxon>
        <taxon>Nematoda</taxon>
        <taxon>Chromadorea</taxon>
        <taxon>Rhabditida</taxon>
        <taxon>Tylenchina</taxon>
        <taxon>Panagrolaimomorpha</taxon>
        <taxon>Strongyloidoidea</taxon>
        <taxon>Strongyloididae</taxon>
        <taxon>Strongyloides</taxon>
    </lineage>
</organism>
<reference evidence="2" key="2">
    <citation type="submission" date="2015-08" db="UniProtKB">
        <authorList>
            <consortium name="WormBaseParasite"/>
        </authorList>
    </citation>
    <scope>IDENTIFICATION</scope>
</reference>
<evidence type="ECO:0000313" key="2">
    <source>
        <dbReference type="WBParaSite" id="SVE_1777500.1"/>
    </source>
</evidence>
<name>A0A0K0FZ98_STRVS</name>
<sequence>MSQEGLTEQELIDLFEEVPGVDEEEQLDDKISIIFEHPVTESVNIMKNINVSDVAKDIVNNNVMNLFNNLEKKVKNFNNTNVAREFNGSKHSGVEKGNIDVKSFKDKKHRNFNEVVGPIPKFPRGSSKNRSVTGSSVAEITEATQLRVVEATKSSDLLLGDFIAVLEKNTRTIEAQLFMEQLGHVSPKPYGQTMIMSITSFCFWDAYINAINGDKWREEAVKARRHNKKLVKPRVIDYGSIDSTQDLKVIYDAIHEVASGGMTMFIIGTRLIILPSYNIPK</sequence>
<reference evidence="1" key="1">
    <citation type="submission" date="2014-07" db="EMBL/GenBank/DDBJ databases">
        <authorList>
            <person name="Martin A.A"/>
            <person name="De Silva N."/>
        </authorList>
    </citation>
    <scope>NUCLEOTIDE SEQUENCE</scope>
</reference>
<accession>A0A0K0FZ98</accession>
<dbReference type="WBParaSite" id="SVE_1777500.1">
    <property type="protein sequence ID" value="SVE_1777500.1"/>
    <property type="gene ID" value="SVE_1777500"/>
</dbReference>